<name>A0ABQ9HN42_9NEOP</name>
<keyword evidence="2" id="KW-1185">Reference proteome</keyword>
<dbReference type="EMBL" id="JARBHB010000004">
    <property type="protein sequence ID" value="KAJ8885323.1"/>
    <property type="molecule type" value="Genomic_DNA"/>
</dbReference>
<dbReference type="Proteomes" id="UP001159363">
    <property type="component" value="Chromosome X"/>
</dbReference>
<evidence type="ECO:0000313" key="1">
    <source>
        <dbReference type="EMBL" id="KAJ8885323.1"/>
    </source>
</evidence>
<proteinExistence type="predicted"/>
<sequence>MRPYGGKHLTQKKLSWKVLEYSFAIIINKWGIFHKPLNVFIGFSENIVKACNILQNFVRDRDGFHVEDMFAYEGLGDIDQLDVTNAGQVPMKIRDTFVDYFCAAGDVPWQYVRI</sequence>
<comment type="caution">
    <text evidence="1">The sequence shown here is derived from an EMBL/GenBank/DDBJ whole genome shotgun (WGS) entry which is preliminary data.</text>
</comment>
<accession>A0ABQ9HN42</accession>
<protein>
    <submittedName>
        <fullName evidence="1">Uncharacterized protein</fullName>
    </submittedName>
</protein>
<evidence type="ECO:0000313" key="2">
    <source>
        <dbReference type="Proteomes" id="UP001159363"/>
    </source>
</evidence>
<reference evidence="1 2" key="1">
    <citation type="submission" date="2023-02" db="EMBL/GenBank/DDBJ databases">
        <title>LHISI_Scaffold_Assembly.</title>
        <authorList>
            <person name="Stuart O.P."/>
            <person name="Cleave R."/>
            <person name="Magrath M.J.L."/>
            <person name="Mikheyev A.S."/>
        </authorList>
    </citation>
    <scope>NUCLEOTIDE SEQUENCE [LARGE SCALE GENOMIC DNA]</scope>
    <source>
        <strain evidence="1">Daus_M_001</strain>
        <tissue evidence="1">Leg muscle</tissue>
    </source>
</reference>
<gene>
    <name evidence="1" type="ORF">PR048_011520</name>
</gene>
<organism evidence="1 2">
    <name type="scientific">Dryococelus australis</name>
    <dbReference type="NCBI Taxonomy" id="614101"/>
    <lineage>
        <taxon>Eukaryota</taxon>
        <taxon>Metazoa</taxon>
        <taxon>Ecdysozoa</taxon>
        <taxon>Arthropoda</taxon>
        <taxon>Hexapoda</taxon>
        <taxon>Insecta</taxon>
        <taxon>Pterygota</taxon>
        <taxon>Neoptera</taxon>
        <taxon>Polyneoptera</taxon>
        <taxon>Phasmatodea</taxon>
        <taxon>Verophasmatodea</taxon>
        <taxon>Anareolatae</taxon>
        <taxon>Phasmatidae</taxon>
        <taxon>Eurycanthinae</taxon>
        <taxon>Dryococelus</taxon>
    </lineage>
</organism>